<accession>A0ABN7WL07</accession>
<proteinExistence type="predicted"/>
<keyword evidence="2" id="KW-1185">Reference proteome</keyword>
<reference evidence="1 2" key="1">
    <citation type="submission" date="2021-06" db="EMBL/GenBank/DDBJ databases">
        <authorList>
            <person name="Kallberg Y."/>
            <person name="Tangrot J."/>
            <person name="Rosling A."/>
        </authorList>
    </citation>
    <scope>NUCLEOTIDE SEQUENCE [LARGE SCALE GENOMIC DNA]</scope>
    <source>
        <strain evidence="1 2">120-4 pot B 10/14</strain>
    </source>
</reference>
<sequence>AADSYSDSKNQFVKEMSDFSLCRLLQESCDNSREETEEDLLAQLNIVSSARKLREFHKTDRYIRDFDQIINSKNMTLTAQESQNQQGKKQKTL</sequence>
<gene>
    <name evidence="1" type="ORF">GMARGA_LOCUS32305</name>
</gene>
<evidence type="ECO:0000313" key="2">
    <source>
        <dbReference type="Proteomes" id="UP000789901"/>
    </source>
</evidence>
<dbReference type="Proteomes" id="UP000789901">
    <property type="component" value="Unassembled WGS sequence"/>
</dbReference>
<evidence type="ECO:0000313" key="1">
    <source>
        <dbReference type="EMBL" id="CAG8834912.1"/>
    </source>
</evidence>
<protein>
    <submittedName>
        <fullName evidence="1">35817_t:CDS:1</fullName>
    </submittedName>
</protein>
<dbReference type="EMBL" id="CAJVQB010050403">
    <property type="protein sequence ID" value="CAG8834912.1"/>
    <property type="molecule type" value="Genomic_DNA"/>
</dbReference>
<feature type="non-terminal residue" evidence="1">
    <location>
        <position position="1"/>
    </location>
</feature>
<organism evidence="1 2">
    <name type="scientific">Gigaspora margarita</name>
    <dbReference type="NCBI Taxonomy" id="4874"/>
    <lineage>
        <taxon>Eukaryota</taxon>
        <taxon>Fungi</taxon>
        <taxon>Fungi incertae sedis</taxon>
        <taxon>Mucoromycota</taxon>
        <taxon>Glomeromycotina</taxon>
        <taxon>Glomeromycetes</taxon>
        <taxon>Diversisporales</taxon>
        <taxon>Gigasporaceae</taxon>
        <taxon>Gigaspora</taxon>
    </lineage>
</organism>
<comment type="caution">
    <text evidence="1">The sequence shown here is derived from an EMBL/GenBank/DDBJ whole genome shotgun (WGS) entry which is preliminary data.</text>
</comment>
<name>A0ABN7WL07_GIGMA</name>